<gene>
    <name evidence="8" type="ORF">B5807_10994</name>
</gene>
<organism evidence="8 9">
    <name type="scientific">Epicoccum nigrum</name>
    <name type="common">Soil fungus</name>
    <name type="synonym">Epicoccum purpurascens</name>
    <dbReference type="NCBI Taxonomy" id="105696"/>
    <lineage>
        <taxon>Eukaryota</taxon>
        <taxon>Fungi</taxon>
        <taxon>Dikarya</taxon>
        <taxon>Ascomycota</taxon>
        <taxon>Pezizomycotina</taxon>
        <taxon>Dothideomycetes</taxon>
        <taxon>Pleosporomycetidae</taxon>
        <taxon>Pleosporales</taxon>
        <taxon>Pleosporineae</taxon>
        <taxon>Didymellaceae</taxon>
        <taxon>Epicoccum</taxon>
    </lineage>
</organism>
<dbReference type="Gene3D" id="3.100.10.10">
    <property type="match status" value="1"/>
</dbReference>
<dbReference type="EMBL" id="KZ107858">
    <property type="protein sequence ID" value="OSS44226.1"/>
    <property type="molecule type" value="Genomic_DNA"/>
</dbReference>
<name>A0A1Y2LJX3_EPING</name>
<keyword evidence="9" id="KW-1185">Reference proteome</keyword>
<evidence type="ECO:0000256" key="5">
    <source>
        <dbReference type="ARBA" id="ARBA00080124"/>
    </source>
</evidence>
<dbReference type="SUPFAM" id="SSF52080">
    <property type="entry name" value="Ribosomal proteins L15p and L18e"/>
    <property type="match status" value="1"/>
</dbReference>
<dbReference type="InterPro" id="IPR036227">
    <property type="entry name" value="Ribosomal_uL15/eL18_sf"/>
</dbReference>
<evidence type="ECO:0000256" key="2">
    <source>
        <dbReference type="ARBA" id="ARBA00022980"/>
    </source>
</evidence>
<reference evidence="8 9" key="1">
    <citation type="journal article" date="2017" name="Genome Announc.">
        <title>Genome sequence of the saprophytic ascomycete Epicoccum nigrum ICMP 19927 strain isolated from New Zealand.</title>
        <authorList>
            <person name="Fokin M."/>
            <person name="Fleetwood D."/>
            <person name="Weir B.S."/>
            <person name="Villas-Boas S.G."/>
        </authorList>
    </citation>
    <scope>NUCLEOTIDE SEQUENCE [LARGE SCALE GENOMIC DNA]</scope>
    <source>
        <strain evidence="8 9">ICMP 19927</strain>
    </source>
</reference>
<dbReference type="OMA" id="WGRVGQH"/>
<dbReference type="FunCoup" id="A0A1Y2LJX3">
    <property type="interactions" value="945"/>
</dbReference>
<dbReference type="GO" id="GO:0022625">
    <property type="term" value="C:cytosolic large ribosomal subunit"/>
    <property type="evidence" value="ECO:0007669"/>
    <property type="project" value="EnsemblFungi"/>
</dbReference>
<dbReference type="InterPro" id="IPR001196">
    <property type="entry name" value="Ribosomal_uL15_CS"/>
</dbReference>
<dbReference type="GO" id="GO:0003723">
    <property type="term" value="F:RNA binding"/>
    <property type="evidence" value="ECO:0007669"/>
    <property type="project" value="EnsemblFungi"/>
</dbReference>
<dbReference type="STRING" id="105696.A0A1Y2LJX3"/>
<dbReference type="PANTHER" id="PTHR11721:SF3">
    <property type="entry name" value="LARGE RIBOSOMAL SUBUNIT PROTEIN UL15"/>
    <property type="match status" value="1"/>
</dbReference>
<dbReference type="GO" id="GO:0005634">
    <property type="term" value="C:nucleus"/>
    <property type="evidence" value="ECO:0007669"/>
    <property type="project" value="EnsemblFungi"/>
</dbReference>
<dbReference type="InParanoid" id="A0A1Y2LJX3"/>
<evidence type="ECO:0000256" key="1">
    <source>
        <dbReference type="ARBA" id="ARBA00007320"/>
    </source>
</evidence>
<keyword evidence="2 6" id="KW-0689">Ribosomal protein</keyword>
<dbReference type="PANTHER" id="PTHR11721">
    <property type="entry name" value="60S RIBOSOMAL PROTEIN L27A"/>
    <property type="match status" value="1"/>
</dbReference>
<protein>
    <recommendedName>
        <fullName evidence="4">Large ribosomal subunit protein uL15</fullName>
    </recommendedName>
    <alternativeName>
        <fullName evidence="5">L29</fullName>
    </alternativeName>
</protein>
<evidence type="ECO:0000256" key="6">
    <source>
        <dbReference type="RuleBase" id="RU003888"/>
    </source>
</evidence>
<keyword evidence="3 6" id="KW-0687">Ribonucleoprotein</keyword>
<feature type="domain" description="Large ribosomal subunit protein uL15/eL18" evidence="7">
    <location>
        <begin position="39"/>
        <end position="112"/>
    </location>
</feature>
<dbReference type="FunFam" id="3.100.10.10:FF:000002">
    <property type="entry name" value="60S ribosomal protein L27a"/>
    <property type="match status" value="1"/>
</dbReference>
<evidence type="ECO:0000256" key="3">
    <source>
        <dbReference type="ARBA" id="ARBA00023274"/>
    </source>
</evidence>
<sequence length="116" mass="13229">MAGGQHHHRTNIDKYHPGYFGKVGMRYFHKQQNHFWKPVINLDKLWSLVPAEKREEYLAKKDGSKAPVLNLLDFGYSKVLGKGRLPEVPIVVRARYFSAEAEKKIKEAGGVVQLVA</sequence>
<dbReference type="PROSITE" id="PS00475">
    <property type="entry name" value="RIBOSOMAL_L15"/>
    <property type="match status" value="1"/>
</dbReference>
<proteinExistence type="inferred from homology"/>
<dbReference type="AlphaFoldDB" id="A0A1Y2LJX3"/>
<dbReference type="GO" id="GO:0006412">
    <property type="term" value="P:translation"/>
    <property type="evidence" value="ECO:0007669"/>
    <property type="project" value="InterPro"/>
</dbReference>
<comment type="similarity">
    <text evidence="1 6">Belongs to the universal ribosomal protein uL15 family.</text>
</comment>
<dbReference type="Pfam" id="PF00828">
    <property type="entry name" value="Ribosomal_L27A"/>
    <property type="match status" value="1"/>
</dbReference>
<dbReference type="InterPro" id="IPR021131">
    <property type="entry name" value="Ribosomal_uL15/eL18"/>
</dbReference>
<dbReference type="Proteomes" id="UP000193240">
    <property type="component" value="Unassembled WGS sequence"/>
</dbReference>
<evidence type="ECO:0000313" key="9">
    <source>
        <dbReference type="Proteomes" id="UP000193240"/>
    </source>
</evidence>
<evidence type="ECO:0000259" key="7">
    <source>
        <dbReference type="Pfam" id="PF00828"/>
    </source>
</evidence>
<evidence type="ECO:0000256" key="4">
    <source>
        <dbReference type="ARBA" id="ARBA00035200"/>
    </source>
</evidence>
<dbReference type="GO" id="GO:0003735">
    <property type="term" value="F:structural constituent of ribosome"/>
    <property type="evidence" value="ECO:0007669"/>
    <property type="project" value="InterPro"/>
</dbReference>
<evidence type="ECO:0000313" key="8">
    <source>
        <dbReference type="EMBL" id="OSS44226.1"/>
    </source>
</evidence>
<accession>A0A1Y2LJX3</accession>